<protein>
    <submittedName>
        <fullName evidence="1">Uncharacterized protein</fullName>
    </submittedName>
</protein>
<keyword evidence="2" id="KW-1185">Reference proteome</keyword>
<organism evidence="1 2">
    <name type="scientific">Peronosclerospora sorghi</name>
    <dbReference type="NCBI Taxonomy" id="230839"/>
    <lineage>
        <taxon>Eukaryota</taxon>
        <taxon>Sar</taxon>
        <taxon>Stramenopiles</taxon>
        <taxon>Oomycota</taxon>
        <taxon>Peronosporomycetes</taxon>
        <taxon>Peronosporales</taxon>
        <taxon>Peronosporaceae</taxon>
        <taxon>Peronosclerospora</taxon>
    </lineage>
</organism>
<dbReference type="Proteomes" id="UP001163321">
    <property type="component" value="Chromosome 6"/>
</dbReference>
<reference evidence="1 2" key="1">
    <citation type="journal article" date="2022" name="bioRxiv">
        <title>The genome of the oomycete Peronosclerospora sorghi, a cosmopolitan pathogen of maize and sorghum, is inflated with dispersed pseudogenes.</title>
        <authorList>
            <person name="Fletcher K."/>
            <person name="Martin F."/>
            <person name="Isakeit T."/>
            <person name="Cavanaugh K."/>
            <person name="Magill C."/>
            <person name="Michelmore R."/>
        </authorList>
    </citation>
    <scope>NUCLEOTIDE SEQUENCE [LARGE SCALE GENOMIC DNA]</scope>
    <source>
        <strain evidence="1">P6</strain>
    </source>
</reference>
<gene>
    <name evidence="1" type="ORF">PsorP6_010083</name>
</gene>
<evidence type="ECO:0000313" key="2">
    <source>
        <dbReference type="Proteomes" id="UP001163321"/>
    </source>
</evidence>
<dbReference type="EMBL" id="CM047585">
    <property type="protein sequence ID" value="KAI9910308.1"/>
    <property type="molecule type" value="Genomic_DNA"/>
</dbReference>
<accession>A0ACC0VX36</accession>
<proteinExistence type="predicted"/>
<comment type="caution">
    <text evidence="1">The sequence shown here is derived from an EMBL/GenBank/DDBJ whole genome shotgun (WGS) entry which is preliminary data.</text>
</comment>
<sequence length="386" mass="42967">MQAYLVSRVIFTYYPQLPVNTSRDTNSEEKSTTLWVCSDDGRLTEDTASIGSELDDHKRLKPKHEELVAMDLHSGMNELVFVLHSQDPVEEVARVTATLYVCPVHSKVVIAHMDGAIISCVTTGRMFKRRVQGAMHSGAVDSYAKLSQNGYHVVYVTFHGLAQANVLRTRFRSNVRDKGEASLPMGPVLHSPERLLSTASFDDTQDVNMATLDAFRLLFSRCMNPFYASFSTTQAAGLVFTKMGVFSGKVFMVDPNDVSLRHQSIGGFRESYTSLLDRMDRISPLFALQRVQSMKLYVAPVAQRRELCWRINISCPIQLGIGLFPLQSACKPKASYSQNRSTRCSAVTALASPISDTYFIYTLRASSNSNFRMKQITLLASSSLPG</sequence>
<evidence type="ECO:0000313" key="1">
    <source>
        <dbReference type="EMBL" id="KAI9910308.1"/>
    </source>
</evidence>
<name>A0ACC0VX36_9STRA</name>